<evidence type="ECO:0000256" key="6">
    <source>
        <dbReference type="ARBA" id="ARBA00012180"/>
    </source>
</evidence>
<dbReference type="Pfam" id="PF01351">
    <property type="entry name" value="RNase_HII"/>
    <property type="match status" value="1"/>
</dbReference>
<dbReference type="InterPro" id="IPR024567">
    <property type="entry name" value="RNase_HII/HIII_dom"/>
</dbReference>
<keyword evidence="11 14" id="KW-0255">Endonuclease</keyword>
<dbReference type="InterPro" id="IPR022898">
    <property type="entry name" value="RNase_HII"/>
</dbReference>
<evidence type="ECO:0000256" key="4">
    <source>
        <dbReference type="ARBA" id="ARBA00004496"/>
    </source>
</evidence>
<evidence type="ECO:0000256" key="7">
    <source>
        <dbReference type="ARBA" id="ARBA00019179"/>
    </source>
</evidence>
<evidence type="ECO:0000256" key="15">
    <source>
        <dbReference type="PROSITE-ProRule" id="PRU01319"/>
    </source>
</evidence>
<dbReference type="Proteomes" id="UP000242561">
    <property type="component" value="Chromosome"/>
</dbReference>
<dbReference type="GO" id="GO:0043137">
    <property type="term" value="P:DNA replication, removal of RNA primer"/>
    <property type="evidence" value="ECO:0007669"/>
    <property type="project" value="TreeGrafter"/>
</dbReference>
<evidence type="ECO:0000313" key="18">
    <source>
        <dbReference type="EMBL" id="APG63746.1"/>
    </source>
</evidence>
<gene>
    <name evidence="14" type="primary">rnhB</name>
    <name evidence="18" type="ORF">LPB140_09240</name>
</gene>
<comment type="function">
    <text evidence="3 14 16">Endonuclease that specifically degrades the RNA of RNA-DNA hybrids.</text>
</comment>
<dbReference type="GO" id="GO:0004523">
    <property type="term" value="F:RNA-DNA hybrid ribonuclease activity"/>
    <property type="evidence" value="ECO:0007669"/>
    <property type="project" value="UniProtKB-UniRule"/>
</dbReference>
<dbReference type="PANTHER" id="PTHR10954:SF18">
    <property type="entry name" value="RIBONUCLEASE HII"/>
    <property type="match status" value="1"/>
</dbReference>
<dbReference type="SUPFAM" id="SSF53098">
    <property type="entry name" value="Ribonuclease H-like"/>
    <property type="match status" value="1"/>
</dbReference>
<accession>A0A1L3JF39</accession>
<evidence type="ECO:0000256" key="2">
    <source>
        <dbReference type="ARBA" id="ARBA00001946"/>
    </source>
</evidence>
<comment type="catalytic activity">
    <reaction evidence="1 14 15 16">
        <text>Endonucleolytic cleavage to 5'-phosphomonoester.</text>
        <dbReference type="EC" id="3.1.26.4"/>
    </reaction>
</comment>
<keyword evidence="19" id="KW-1185">Reference proteome</keyword>
<dbReference type="InterPro" id="IPR012337">
    <property type="entry name" value="RNaseH-like_sf"/>
</dbReference>
<dbReference type="STRING" id="1913578.LPB140_09240"/>
<dbReference type="Gene3D" id="3.30.420.10">
    <property type="entry name" value="Ribonuclease H-like superfamily/Ribonuclease H"/>
    <property type="match status" value="1"/>
</dbReference>
<sequence length="203" mass="22340">MILKKFEDALASNRQLIFGVDEAGRGPLAGPVVAAAVFLRGSDIVGLDDSKKLSPHRRSILEQQIKEQCDWAVGIASHDEIDEINILQATMLAMKRAADALTQKIDALPDMILVDGNRLPKWRYGAQAIIGGDSLHPCISAASIIAKEHRDRLMMEADAQYPQYGWATNKGYGSKAHLEAIAQYGPSPFHRMSFAPMRQMTLL</sequence>
<evidence type="ECO:0000256" key="14">
    <source>
        <dbReference type="HAMAP-Rule" id="MF_00052"/>
    </source>
</evidence>
<evidence type="ECO:0000256" key="1">
    <source>
        <dbReference type="ARBA" id="ARBA00000077"/>
    </source>
</evidence>
<name>A0A1L3JF39_9SPHN</name>
<reference evidence="18 19" key="1">
    <citation type="submission" date="2016-11" db="EMBL/GenBank/DDBJ databases">
        <title>Sphingorhabdus sp. LPB0140, isolated from marine environment.</title>
        <authorList>
            <person name="Kim E."/>
            <person name="Yi H."/>
        </authorList>
    </citation>
    <scope>NUCLEOTIDE SEQUENCE [LARGE SCALE GENOMIC DNA]</scope>
    <source>
        <strain evidence="18 19">LPB0140</strain>
    </source>
</reference>
<keyword evidence="9 14" id="KW-0540">Nuclease</keyword>
<keyword evidence="13 14" id="KW-0464">Manganese</keyword>
<proteinExistence type="inferred from homology"/>
<evidence type="ECO:0000256" key="9">
    <source>
        <dbReference type="ARBA" id="ARBA00022722"/>
    </source>
</evidence>
<dbReference type="CDD" id="cd07182">
    <property type="entry name" value="RNase_HII_bacteria_HII_like"/>
    <property type="match status" value="1"/>
</dbReference>
<dbReference type="GO" id="GO:0030145">
    <property type="term" value="F:manganese ion binding"/>
    <property type="evidence" value="ECO:0007669"/>
    <property type="project" value="UniProtKB-UniRule"/>
</dbReference>
<dbReference type="InterPro" id="IPR001352">
    <property type="entry name" value="RNase_HII/HIII"/>
</dbReference>
<dbReference type="GO" id="GO:0005737">
    <property type="term" value="C:cytoplasm"/>
    <property type="evidence" value="ECO:0007669"/>
    <property type="project" value="UniProtKB-SubCell"/>
</dbReference>
<dbReference type="GO" id="GO:0006298">
    <property type="term" value="P:mismatch repair"/>
    <property type="evidence" value="ECO:0007669"/>
    <property type="project" value="TreeGrafter"/>
</dbReference>
<comment type="subcellular location">
    <subcellularLocation>
        <location evidence="4 14">Cytoplasm</location>
    </subcellularLocation>
</comment>
<dbReference type="PROSITE" id="PS51975">
    <property type="entry name" value="RNASE_H_2"/>
    <property type="match status" value="1"/>
</dbReference>
<dbReference type="EC" id="3.1.26.4" evidence="6 14"/>
<evidence type="ECO:0000256" key="16">
    <source>
        <dbReference type="RuleBase" id="RU003515"/>
    </source>
</evidence>
<comment type="similarity">
    <text evidence="5 14 16">Belongs to the RNase HII family.</text>
</comment>
<evidence type="ECO:0000256" key="10">
    <source>
        <dbReference type="ARBA" id="ARBA00022723"/>
    </source>
</evidence>
<dbReference type="HAMAP" id="MF_00052_B">
    <property type="entry name" value="RNase_HII_B"/>
    <property type="match status" value="1"/>
</dbReference>
<feature type="binding site" evidence="14 15">
    <location>
        <position position="22"/>
    </location>
    <ligand>
        <name>a divalent metal cation</name>
        <dbReference type="ChEBI" id="CHEBI:60240"/>
    </ligand>
</feature>
<keyword evidence="8 14" id="KW-0963">Cytoplasm</keyword>
<dbReference type="EMBL" id="CP018154">
    <property type="protein sequence ID" value="APG63746.1"/>
    <property type="molecule type" value="Genomic_DNA"/>
</dbReference>
<evidence type="ECO:0000256" key="11">
    <source>
        <dbReference type="ARBA" id="ARBA00022759"/>
    </source>
</evidence>
<evidence type="ECO:0000256" key="13">
    <source>
        <dbReference type="ARBA" id="ARBA00023211"/>
    </source>
</evidence>
<evidence type="ECO:0000256" key="3">
    <source>
        <dbReference type="ARBA" id="ARBA00004065"/>
    </source>
</evidence>
<comment type="cofactor">
    <cofactor evidence="2">
        <name>Mg(2+)</name>
        <dbReference type="ChEBI" id="CHEBI:18420"/>
    </cofactor>
</comment>
<comment type="cofactor">
    <cofactor evidence="14 15">
        <name>Mn(2+)</name>
        <dbReference type="ChEBI" id="CHEBI:29035"/>
    </cofactor>
    <cofactor evidence="14 15">
        <name>Mg(2+)</name>
        <dbReference type="ChEBI" id="CHEBI:18420"/>
    </cofactor>
    <text evidence="14 15">Manganese or magnesium. Binds 1 divalent metal ion per monomer in the absence of substrate. May bind a second metal ion after substrate binding.</text>
</comment>
<evidence type="ECO:0000313" key="19">
    <source>
        <dbReference type="Proteomes" id="UP000242561"/>
    </source>
</evidence>
<dbReference type="GO" id="GO:0003723">
    <property type="term" value="F:RNA binding"/>
    <property type="evidence" value="ECO:0007669"/>
    <property type="project" value="UniProtKB-UniRule"/>
</dbReference>
<feature type="binding site" evidence="14 15">
    <location>
        <position position="21"/>
    </location>
    <ligand>
        <name>a divalent metal cation</name>
        <dbReference type="ChEBI" id="CHEBI:60240"/>
    </ligand>
</feature>
<evidence type="ECO:0000259" key="17">
    <source>
        <dbReference type="PROSITE" id="PS51975"/>
    </source>
</evidence>
<feature type="domain" description="RNase H type-2" evidence="17">
    <location>
        <begin position="15"/>
        <end position="203"/>
    </location>
</feature>
<feature type="binding site" evidence="14 15">
    <location>
        <position position="115"/>
    </location>
    <ligand>
        <name>a divalent metal cation</name>
        <dbReference type="ChEBI" id="CHEBI:60240"/>
    </ligand>
</feature>
<evidence type="ECO:0000256" key="5">
    <source>
        <dbReference type="ARBA" id="ARBA00007383"/>
    </source>
</evidence>
<dbReference type="KEGG" id="sphl:LPB140_09240"/>
<dbReference type="GO" id="GO:0032299">
    <property type="term" value="C:ribonuclease H2 complex"/>
    <property type="evidence" value="ECO:0007669"/>
    <property type="project" value="TreeGrafter"/>
</dbReference>
<evidence type="ECO:0000256" key="12">
    <source>
        <dbReference type="ARBA" id="ARBA00022801"/>
    </source>
</evidence>
<organism evidence="18 19">
    <name type="scientific">Sphingorhabdus lutea</name>
    <dbReference type="NCBI Taxonomy" id="1913578"/>
    <lineage>
        <taxon>Bacteria</taxon>
        <taxon>Pseudomonadati</taxon>
        <taxon>Pseudomonadota</taxon>
        <taxon>Alphaproteobacteria</taxon>
        <taxon>Sphingomonadales</taxon>
        <taxon>Sphingomonadaceae</taxon>
        <taxon>Sphingorhabdus</taxon>
    </lineage>
</organism>
<keyword evidence="12 14" id="KW-0378">Hydrolase</keyword>
<dbReference type="AlphaFoldDB" id="A0A1L3JF39"/>
<dbReference type="NCBIfam" id="NF000595">
    <property type="entry name" value="PRK00015.1-3"/>
    <property type="match status" value="1"/>
</dbReference>
<evidence type="ECO:0000256" key="8">
    <source>
        <dbReference type="ARBA" id="ARBA00022490"/>
    </source>
</evidence>
<protein>
    <recommendedName>
        <fullName evidence="7 14">Ribonuclease HII</fullName>
        <shortName evidence="14">RNase HII</shortName>
        <ecNumber evidence="6 14">3.1.26.4</ecNumber>
    </recommendedName>
</protein>
<keyword evidence="10 14" id="KW-0479">Metal-binding</keyword>
<dbReference type="InterPro" id="IPR036397">
    <property type="entry name" value="RNaseH_sf"/>
</dbReference>
<dbReference type="PANTHER" id="PTHR10954">
    <property type="entry name" value="RIBONUCLEASE H2 SUBUNIT A"/>
    <property type="match status" value="1"/>
</dbReference>